<name>A0A2G5E5W0_AQUCA</name>
<keyword evidence="2" id="KW-0472">Membrane</keyword>
<keyword evidence="2" id="KW-0812">Transmembrane</keyword>
<gene>
    <name evidence="3" type="ORF">AQUCO_01100182v1</name>
</gene>
<keyword evidence="4" id="KW-1185">Reference proteome</keyword>
<keyword evidence="2" id="KW-1133">Transmembrane helix</keyword>
<dbReference type="AlphaFoldDB" id="A0A2G5E5W0"/>
<feature type="transmembrane region" description="Helical" evidence="2">
    <location>
        <begin position="201"/>
        <end position="222"/>
    </location>
</feature>
<feature type="region of interest" description="Disordered" evidence="1">
    <location>
        <begin position="1"/>
        <end position="37"/>
    </location>
</feature>
<dbReference type="InParanoid" id="A0A2G5E5W0"/>
<dbReference type="EMBL" id="KZ305028">
    <property type="protein sequence ID" value="PIA51162.1"/>
    <property type="molecule type" value="Genomic_DNA"/>
</dbReference>
<evidence type="ECO:0000256" key="1">
    <source>
        <dbReference type="SAM" id="MobiDB-lite"/>
    </source>
</evidence>
<proteinExistence type="predicted"/>
<reference evidence="3 4" key="1">
    <citation type="submission" date="2017-09" db="EMBL/GenBank/DDBJ databases">
        <title>WGS assembly of Aquilegia coerulea Goldsmith.</title>
        <authorList>
            <person name="Hodges S."/>
            <person name="Kramer E."/>
            <person name="Nordborg M."/>
            <person name="Tomkins J."/>
            <person name="Borevitz J."/>
            <person name="Derieg N."/>
            <person name="Yan J."/>
            <person name="Mihaltcheva S."/>
            <person name="Hayes R.D."/>
            <person name="Rokhsar D."/>
        </authorList>
    </citation>
    <scope>NUCLEOTIDE SEQUENCE [LARGE SCALE GENOMIC DNA]</scope>
    <source>
        <strain evidence="4">cv. Goldsmith</strain>
    </source>
</reference>
<dbReference type="Proteomes" id="UP000230069">
    <property type="component" value="Unassembled WGS sequence"/>
</dbReference>
<organism evidence="3 4">
    <name type="scientific">Aquilegia coerulea</name>
    <name type="common">Rocky mountain columbine</name>
    <dbReference type="NCBI Taxonomy" id="218851"/>
    <lineage>
        <taxon>Eukaryota</taxon>
        <taxon>Viridiplantae</taxon>
        <taxon>Streptophyta</taxon>
        <taxon>Embryophyta</taxon>
        <taxon>Tracheophyta</taxon>
        <taxon>Spermatophyta</taxon>
        <taxon>Magnoliopsida</taxon>
        <taxon>Ranunculales</taxon>
        <taxon>Ranunculaceae</taxon>
        <taxon>Thalictroideae</taxon>
        <taxon>Aquilegia</taxon>
    </lineage>
</organism>
<evidence type="ECO:0000313" key="4">
    <source>
        <dbReference type="Proteomes" id="UP000230069"/>
    </source>
</evidence>
<feature type="compositionally biased region" description="Polar residues" evidence="1">
    <location>
        <begin position="1"/>
        <end position="29"/>
    </location>
</feature>
<evidence type="ECO:0000256" key="2">
    <source>
        <dbReference type="SAM" id="Phobius"/>
    </source>
</evidence>
<evidence type="ECO:0000313" key="3">
    <source>
        <dbReference type="EMBL" id="PIA51162.1"/>
    </source>
</evidence>
<dbReference type="OrthoDB" id="10413783at2759"/>
<protein>
    <submittedName>
        <fullName evidence="3">Uncharacterized protein</fullName>
    </submittedName>
</protein>
<sequence length="224" mass="25857">MGNSQSTKRPSFFPSSSSDYTRLPSSPSKQPLLKDDTHSYSDQYELKDILKKNTDNAKKITQLEQKVEYLEKLVTSKSATVEGCIMKTIATDEKVIELDKKVERLKHLLFAKKTNERSIQENLAYEKKLTEREKKIESLERQLIANNTVRETNIIAKNTAREANMINLMDAEADELALMALNHQNNKHEMEWDKDTDEPEYVNRLMGLILMLIFLVFISIGMQL</sequence>
<accession>A0A2G5E5W0</accession>